<keyword evidence="4" id="KW-0479">Metal-binding</keyword>
<organism evidence="9 10">
    <name type="scientific">Usitatibacter rugosus</name>
    <dbReference type="NCBI Taxonomy" id="2732067"/>
    <lineage>
        <taxon>Bacteria</taxon>
        <taxon>Pseudomonadati</taxon>
        <taxon>Pseudomonadota</taxon>
        <taxon>Betaproteobacteria</taxon>
        <taxon>Nitrosomonadales</taxon>
        <taxon>Usitatibacteraceae</taxon>
        <taxon>Usitatibacter</taxon>
    </lineage>
</organism>
<dbReference type="SUPFAM" id="SSF50998">
    <property type="entry name" value="Quinoprotein alcohol dehydrogenase-like"/>
    <property type="match status" value="1"/>
</dbReference>
<sequence length="1508" mass="161006">MRIQQTLRRSFIALVTGSLLGTFAGLAPLGANAQVAQLADVPLAQAPSTSVLPNLMYILDDSGSMGYNYMPDQVQLNSAQYAFRHCKVCKAPNKVNTTSPTNRQVTAVDTGSTKERITLSGAHGGTTGTAFRFTAGTPPSPLALNVTYYMRDINGTTAFSVALASGGSAVNLLTNPTGATFTIYDADFTTVSNHGGSVGQTVVFTSGTPPSPLTLNTVYYITLAGSDGKTLQVSATSGGSPIVLTDAGSSATLDVNGGYCQGPGTPAPQNNTGLGNGEGMACGTDQGQDANVHSRSSSPEVAEALFYAPVFNKIWYNPAISYAPAVDSTGTSLGNIDSKNATSDYFMKGAAKNLTTAFNEVVYCNTTTPSTADLLDTTKCRRNGKDNVPSGYFTYYKATAPGNEGYPNSVFFNKEQLTTSNPHYYNIAPVEHCKDENLTECMLTTTPSGDFSKPAPLRWCNTKADATTTAVVSSTSNPKCRKKFEFSTNYIFPRFGRFSRVDIVTSTANYAKVTGAVRPDCVAATTCTYAEEVQNFANWYGYYRIRMALMKTATGRAFLSIDDRYRVGFITINPGDPVSVDKYLKVGQFVADQRKNWYEKLYASSGTSGTPLREALSRVGRYYAGQKDRINSGMRDKSGTDDPVQYTCQANYALLTTDGYWNQATNQPGQQIDGSNIPDKDGTQSAPFITRATGTWDGGSGASGSLADVAAYYYIEDLRPDMTDNVPTQSGKADDNNKQHMVTFGLGLGLEGLMDYIPDYDTRLSGDFYKIKQGASNCSWKTGVCDWPVPVENQPATLDDLWHAAVNGRGAYFSASDPNSLAQGLLSALSKLKVATAAASASATSSPNITESDNYIFSSTFRTGIWDGEIVAQRIDIKTGKVIPGIEWAAQALLDARAADATDSRLIYTIDEGGASKRKDFKYASLKAAAAGAIAAEQPYFASKCGAFGQCVLLTADQQAIANDGTNLVNYLRGQRQHEKIATGESTPSFRKRDHILGDVVNASPVFVGSPFFAYNDAVSPTYEDYKTAQDARTPVLYAAANDGMLHALNANTGQELWSYVPRMVMPNLHKLANANWGATHRFSVDGTPSTADVFVGGAWKTILVAGLSSGGRGFYALDVTNPASPVVLWEICADASLCAIVDTDLGFSYGNAEIGKRKFDGKWVVYITSGLNNITPGTGKGFLYVLDLATGAVLNKVATGEGTVAAPTGFSRISGFVADPQKDRTITTIYGGDLFGNVYRFDTSVNPPVKTVLATLKDKGGKPQSVTTRPELTAIRAGTKASDPVYPVVYVGTGRYLGIDDLKDPAKLVPAQPFAYENSLYAIKDKGLGGTYANFRTANVVENVLTDKGTSRTATNKTVNWAVNDGWFIDLNPNNTTPGERINLDPLLVSGILVVVGNIPNNEQCSIGGDAFAYFFSYNSGGFPDPAGFTTVGQKITGQTIVGYTSITGVRPPAPGDKPGDPPPEIPDLKCRIIFTLATGEKITLPCPQIGGAGVPRRTSWRELIQK</sequence>
<evidence type="ECO:0000259" key="8">
    <source>
        <dbReference type="Pfam" id="PF05567"/>
    </source>
</evidence>
<comment type="subcellular location">
    <subcellularLocation>
        <location evidence="1">Fimbrium</location>
    </subcellularLocation>
</comment>
<dbReference type="KEGG" id="uru:DSM104443_03722"/>
<evidence type="ECO:0000256" key="4">
    <source>
        <dbReference type="ARBA" id="ARBA00022723"/>
    </source>
</evidence>
<name>A0A6M4GZG6_9PROT</name>
<feature type="signal peptide" evidence="7">
    <location>
        <begin position="1"/>
        <end position="33"/>
    </location>
</feature>
<dbReference type="PROSITE" id="PS51318">
    <property type="entry name" value="TAT"/>
    <property type="match status" value="1"/>
</dbReference>
<keyword evidence="6" id="KW-0281">Fimbrium</keyword>
<feature type="chain" id="PRO_5026970509" description="PilY1 beta-propeller domain-containing protein" evidence="7">
    <location>
        <begin position="34"/>
        <end position="1508"/>
    </location>
</feature>
<dbReference type="Proteomes" id="UP000501534">
    <property type="component" value="Chromosome"/>
</dbReference>
<dbReference type="GO" id="GO:0046872">
    <property type="term" value="F:metal ion binding"/>
    <property type="evidence" value="ECO:0007669"/>
    <property type="project" value="UniProtKB-KW"/>
</dbReference>
<keyword evidence="5" id="KW-0106">Calcium</keyword>
<evidence type="ECO:0000313" key="9">
    <source>
        <dbReference type="EMBL" id="QJR12631.1"/>
    </source>
</evidence>
<dbReference type="InterPro" id="IPR015943">
    <property type="entry name" value="WD40/YVTN_repeat-like_dom_sf"/>
</dbReference>
<dbReference type="Gene3D" id="2.130.10.10">
    <property type="entry name" value="YVTN repeat-like/Quinoprotein amine dehydrogenase"/>
    <property type="match status" value="1"/>
</dbReference>
<protein>
    <recommendedName>
        <fullName evidence="8">PilY1 beta-propeller domain-containing protein</fullName>
    </recommendedName>
</protein>
<evidence type="ECO:0000256" key="6">
    <source>
        <dbReference type="ARBA" id="ARBA00023263"/>
    </source>
</evidence>
<dbReference type="Pfam" id="PF05567">
    <property type="entry name" value="T4P_PilY1"/>
    <property type="match status" value="1"/>
</dbReference>
<dbReference type="InterPro" id="IPR008707">
    <property type="entry name" value="B-propeller_PilY1"/>
</dbReference>
<evidence type="ECO:0000256" key="5">
    <source>
        <dbReference type="ARBA" id="ARBA00022837"/>
    </source>
</evidence>
<dbReference type="InterPro" id="IPR006311">
    <property type="entry name" value="TAT_signal"/>
</dbReference>
<dbReference type="EMBL" id="CP053069">
    <property type="protein sequence ID" value="QJR12631.1"/>
    <property type="molecule type" value="Genomic_DNA"/>
</dbReference>
<reference evidence="9 10" key="1">
    <citation type="submission" date="2020-04" db="EMBL/GenBank/DDBJ databases">
        <title>Usitatibacter rugosus gen. nov., sp. nov. and Usitatibacter palustris sp. nov., novel members of Usitatibacteraceae fam. nov. within the order Nitrosomonadales isolated from soil.</title>
        <authorList>
            <person name="Huber K.J."/>
            <person name="Neumann-Schaal M."/>
            <person name="Geppert A."/>
            <person name="Luckner M."/>
            <person name="Wanner G."/>
            <person name="Overmann J."/>
        </authorList>
    </citation>
    <scope>NUCLEOTIDE SEQUENCE [LARGE SCALE GENOMIC DNA]</scope>
    <source>
        <strain evidence="9 10">0125_3</strain>
    </source>
</reference>
<keyword evidence="10" id="KW-1185">Reference proteome</keyword>
<dbReference type="GO" id="GO:0009289">
    <property type="term" value="C:pilus"/>
    <property type="evidence" value="ECO:0007669"/>
    <property type="project" value="UniProtKB-SubCell"/>
</dbReference>
<evidence type="ECO:0000256" key="1">
    <source>
        <dbReference type="ARBA" id="ARBA00004561"/>
    </source>
</evidence>
<dbReference type="InterPro" id="IPR011047">
    <property type="entry name" value="Quinoprotein_ADH-like_sf"/>
</dbReference>
<evidence type="ECO:0000256" key="7">
    <source>
        <dbReference type="SAM" id="SignalP"/>
    </source>
</evidence>
<dbReference type="InterPro" id="IPR018391">
    <property type="entry name" value="PQQ_b-propeller_rpt"/>
</dbReference>
<comment type="similarity">
    <text evidence="2">Belongs to the PilY1 family.</text>
</comment>
<proteinExistence type="inferred from homology"/>
<accession>A0A6M4GZG6</accession>
<evidence type="ECO:0000256" key="2">
    <source>
        <dbReference type="ARBA" id="ARBA00008387"/>
    </source>
</evidence>
<keyword evidence="7" id="KW-0732">Signal</keyword>
<feature type="domain" description="PilY1 beta-propeller" evidence="8">
    <location>
        <begin position="997"/>
        <end position="1304"/>
    </location>
</feature>
<gene>
    <name evidence="9" type="ORF">DSM104443_03722</name>
</gene>
<dbReference type="SMART" id="SM00564">
    <property type="entry name" value="PQQ"/>
    <property type="match status" value="2"/>
</dbReference>
<dbReference type="RefSeq" id="WP_171094998.1">
    <property type="nucleotide sequence ID" value="NZ_CP053069.1"/>
</dbReference>
<evidence type="ECO:0000256" key="3">
    <source>
        <dbReference type="ARBA" id="ARBA00022558"/>
    </source>
</evidence>
<keyword evidence="3" id="KW-1029">Fimbrium biogenesis</keyword>
<evidence type="ECO:0000313" key="10">
    <source>
        <dbReference type="Proteomes" id="UP000501534"/>
    </source>
</evidence>